<accession>A0A4Y5NZ86</accession>
<protein>
    <submittedName>
        <fullName evidence="1">Uncharacterized protein</fullName>
    </submittedName>
</protein>
<sequence>MGYRWEVLAWVNLGDGYRDHVQYQGQSLIGALRAYWEARRNGVGCIQVVWRG</sequence>
<dbReference type="Proteomes" id="UP000305746">
    <property type="component" value="Segment"/>
</dbReference>
<organism evidence="1 2">
    <name type="scientific">Gordonia phage Agatha</name>
    <dbReference type="NCBI Taxonomy" id="2584490"/>
    <lineage>
        <taxon>Viruses</taxon>
        <taxon>Duplodnaviria</taxon>
        <taxon>Heunggongvirae</taxon>
        <taxon>Uroviricota</taxon>
        <taxon>Caudoviricetes</taxon>
        <taxon>Emalynvirus</taxon>
        <taxon>Emalynvirus cozz</taxon>
    </lineage>
</organism>
<evidence type="ECO:0000313" key="1">
    <source>
        <dbReference type="EMBL" id="QCW22370.1"/>
    </source>
</evidence>
<evidence type="ECO:0000313" key="2">
    <source>
        <dbReference type="Proteomes" id="UP000305746"/>
    </source>
</evidence>
<dbReference type="EMBL" id="MK875795">
    <property type="protein sequence ID" value="QCW22370.1"/>
    <property type="molecule type" value="Genomic_DNA"/>
</dbReference>
<gene>
    <name evidence="1" type="primary">37</name>
    <name evidence="1" type="ORF">SEA_AGATHA_37</name>
</gene>
<name>A0A4Y5NZ86_9CAUD</name>
<proteinExistence type="predicted"/>
<reference evidence="1 2" key="1">
    <citation type="submission" date="2019-05" db="EMBL/GenBank/DDBJ databases">
        <authorList>
            <person name="Bortz R.L."/>
            <person name="Alexandre R."/>
            <person name="Duka M."/>
            <person name="Garvey G."/>
            <person name="Krakora M."/>
            <person name="Meehan D."/>
            <person name="Moore D."/>
            <person name="Orzechowski A."/>
            <person name="Rosenblatt B."/>
            <person name="Tanzeem M."/>
            <person name="Butela K.A."/>
            <person name="Garlena R.A."/>
            <person name="Russell D.A."/>
            <person name="Pope W.H."/>
            <person name="Jacobs-Sera D."/>
            <person name="Hatfull G.F."/>
        </authorList>
    </citation>
    <scope>NUCLEOTIDE SEQUENCE [LARGE SCALE GENOMIC DNA]</scope>
</reference>